<protein>
    <submittedName>
        <fullName evidence="1">Uncharacterized protein</fullName>
    </submittedName>
</protein>
<evidence type="ECO:0000313" key="2">
    <source>
        <dbReference type="Proteomes" id="UP001177883"/>
    </source>
</evidence>
<organism evidence="1 2">
    <name type="scientific">Vibrio splendidus</name>
    <dbReference type="NCBI Taxonomy" id="29497"/>
    <lineage>
        <taxon>Bacteria</taxon>
        <taxon>Pseudomonadati</taxon>
        <taxon>Pseudomonadota</taxon>
        <taxon>Gammaproteobacteria</taxon>
        <taxon>Vibrionales</taxon>
        <taxon>Vibrionaceae</taxon>
        <taxon>Vibrio</taxon>
    </lineage>
</organism>
<comment type="caution">
    <text evidence="1">The sequence shown here is derived from an EMBL/GenBank/DDBJ whole genome shotgun (WGS) entry which is preliminary data.</text>
</comment>
<dbReference type="AlphaFoldDB" id="A0ABD5A6P1"/>
<reference evidence="1" key="1">
    <citation type="submission" date="2023-07" db="EMBL/GenBank/DDBJ databases">
        <title>Genome content predicts the carbon catabolic preferences of heterotrophic bacteria.</title>
        <authorList>
            <person name="Gralka M."/>
        </authorList>
    </citation>
    <scope>NUCLEOTIDE SEQUENCE</scope>
    <source>
        <strain evidence="1">6E03</strain>
    </source>
</reference>
<accession>A0ABD5A6P1</accession>
<sequence length="227" mass="26749">MLNRTRKELICSRISRYDQLEKSVLLVTDESRQKQKNRLNELIVLEKKLEQQYFSEHSEQLEMKLFDISIELEHLDNELATIIEVEIMYLYKSYEFNLKQILKWAFPSIKQVDLSNIRNISSFLKKRGVYFDDIEHFGHVDALRNLNNAVKHNGCLNKTDLQKVKCDSINTLSDYISTVRPFIEGFLRDLISRVSKIIMRDRSSKMNEKPPMLEALSIFAVHAGRYT</sequence>
<proteinExistence type="predicted"/>
<dbReference type="RefSeq" id="WP_133151826.1">
    <property type="nucleotide sequence ID" value="NZ_JAUYVK010000003.1"/>
</dbReference>
<name>A0ABD5A6P1_VIBSP</name>
<dbReference type="Proteomes" id="UP001177883">
    <property type="component" value="Unassembled WGS sequence"/>
</dbReference>
<dbReference type="EMBL" id="JAUYVK010000003">
    <property type="protein sequence ID" value="MDP2488490.1"/>
    <property type="molecule type" value="Genomic_DNA"/>
</dbReference>
<evidence type="ECO:0000313" key="1">
    <source>
        <dbReference type="EMBL" id="MDP2488490.1"/>
    </source>
</evidence>
<gene>
    <name evidence="1" type="ORF">Q8W38_04035</name>
</gene>